<dbReference type="AlphaFoldDB" id="A0AAD0WPL5"/>
<dbReference type="Gene3D" id="1.10.1060.10">
    <property type="entry name" value="Alpha-helical ferredoxin"/>
    <property type="match status" value="1"/>
</dbReference>
<dbReference type="PANTHER" id="PTHR42783:SF3">
    <property type="entry name" value="GLUTAMATE SYNTHASE [NADPH] SMALL CHAIN-RELATED"/>
    <property type="match status" value="1"/>
</dbReference>
<dbReference type="SUPFAM" id="SSF51971">
    <property type="entry name" value="Nucleotide-binding domain"/>
    <property type="match status" value="1"/>
</dbReference>
<dbReference type="KEGG" id="asui:ASUIS_0070"/>
<evidence type="ECO:0000259" key="2">
    <source>
        <dbReference type="Pfam" id="PF14691"/>
    </source>
</evidence>
<dbReference type="SUPFAM" id="SSF46548">
    <property type="entry name" value="alpha-helical ferredoxin"/>
    <property type="match status" value="1"/>
</dbReference>
<dbReference type="Proteomes" id="UP000263040">
    <property type="component" value="Chromosome"/>
</dbReference>
<dbReference type="PANTHER" id="PTHR42783">
    <property type="entry name" value="GLUTAMATE SYNTHASE [NADPH] SMALL CHAIN"/>
    <property type="match status" value="1"/>
</dbReference>
<dbReference type="InterPro" id="IPR009051">
    <property type="entry name" value="Helical_ferredxn"/>
</dbReference>
<keyword evidence="4" id="KW-1185">Reference proteome</keyword>
<evidence type="ECO:0000313" key="3">
    <source>
        <dbReference type="EMBL" id="AXX88588.1"/>
    </source>
</evidence>
<dbReference type="GO" id="GO:0016491">
    <property type="term" value="F:oxidoreductase activity"/>
    <property type="evidence" value="ECO:0007669"/>
    <property type="project" value="InterPro"/>
</dbReference>
<dbReference type="Pfam" id="PF14691">
    <property type="entry name" value="Fer4_20"/>
    <property type="match status" value="1"/>
</dbReference>
<sequence length="405" mass="44297">MQHIINSAQTCLDCKKPKCQTGCPVGTPIAEMIRLFLSGNIKEAGEKIFENNPLSIICSLVCPHEKHCEGHCVLNKKSTPVNVGGIENYISTYYMNFREFEKPILNGRNLAIIGSGPAGISLAIMMALKGFNVTMYEGNDQIGGVLRYGIPDFRLDKTILDKIETNLIKLGVKIRKNIMIGKNITLDDLQRDGFDAIFIGTGVWAPKKLGIKGESLGNVHFAIDYLKTPKAYDLGKKIVVIGAGNVAMDVARTAIRNGANDVSIMYRKGEEDMPAEKIEIAHAKIDGVKFKLHRLPLELTEKGIRYMTTDQEINRENFEEADSILVAISQTARDLIVKNNTGLSLGENGLLQSDENGVTARRGVFASGDVVTGARTVVEAVAFSKRVAISIEEFVSKLPPKTVAC</sequence>
<evidence type="ECO:0000313" key="4">
    <source>
        <dbReference type="Proteomes" id="UP000263040"/>
    </source>
</evidence>
<dbReference type="Gene3D" id="3.50.50.60">
    <property type="entry name" value="FAD/NAD(P)-binding domain"/>
    <property type="match status" value="2"/>
</dbReference>
<dbReference type="PRINTS" id="PR00469">
    <property type="entry name" value="PNDRDTASEII"/>
</dbReference>
<dbReference type="PRINTS" id="PR00368">
    <property type="entry name" value="FADPNR"/>
</dbReference>
<feature type="domain" description="Dihydroprymidine dehydrogenase" evidence="2">
    <location>
        <begin position="3"/>
        <end position="95"/>
    </location>
</feature>
<name>A0AAD0WPL5_9BACT</name>
<protein>
    <submittedName>
        <fullName evidence="3">Dihydropyrimidine dehydrogenase</fullName>
    </submittedName>
</protein>
<dbReference type="GO" id="GO:0051536">
    <property type="term" value="F:iron-sulfur cluster binding"/>
    <property type="evidence" value="ECO:0007669"/>
    <property type="project" value="InterPro"/>
</dbReference>
<accession>A0AAD0WPL5</accession>
<dbReference type="EMBL" id="CP032100">
    <property type="protein sequence ID" value="AXX88588.1"/>
    <property type="molecule type" value="Genomic_DNA"/>
</dbReference>
<dbReference type="Pfam" id="PF07992">
    <property type="entry name" value="Pyr_redox_2"/>
    <property type="match status" value="1"/>
</dbReference>
<dbReference type="InterPro" id="IPR023753">
    <property type="entry name" value="FAD/NAD-binding_dom"/>
</dbReference>
<gene>
    <name evidence="3" type="ORF">ASUIS_0070</name>
</gene>
<proteinExistence type="predicted"/>
<dbReference type="InterPro" id="IPR028261">
    <property type="entry name" value="DPD_II"/>
</dbReference>
<organism evidence="3 4">
    <name type="scientific">Arcobacter suis CECT 7833</name>
    <dbReference type="NCBI Taxonomy" id="663365"/>
    <lineage>
        <taxon>Bacteria</taxon>
        <taxon>Pseudomonadati</taxon>
        <taxon>Campylobacterota</taxon>
        <taxon>Epsilonproteobacteria</taxon>
        <taxon>Campylobacterales</taxon>
        <taxon>Arcobacteraceae</taxon>
        <taxon>Arcobacter</taxon>
    </lineage>
</organism>
<feature type="domain" description="FAD/NAD(P)-binding" evidence="1">
    <location>
        <begin position="109"/>
        <end position="381"/>
    </location>
</feature>
<evidence type="ECO:0000259" key="1">
    <source>
        <dbReference type="Pfam" id="PF07992"/>
    </source>
</evidence>
<reference evidence="3 4" key="1">
    <citation type="submission" date="2018-08" db="EMBL/GenBank/DDBJ databases">
        <title>Complete genome of the Arcobacter suis type strain LMG 26152.</title>
        <authorList>
            <person name="Miller W.G."/>
            <person name="Yee E."/>
            <person name="Bono J.L."/>
        </authorList>
    </citation>
    <scope>NUCLEOTIDE SEQUENCE [LARGE SCALE GENOMIC DNA]</scope>
    <source>
        <strain evidence="3 4">CECT 7833</strain>
    </source>
</reference>
<dbReference type="InterPro" id="IPR036188">
    <property type="entry name" value="FAD/NAD-bd_sf"/>
</dbReference>